<dbReference type="AlphaFoldDB" id="A0A5D0XR31"/>
<evidence type="ECO:0000313" key="2">
    <source>
        <dbReference type="Proteomes" id="UP000323410"/>
    </source>
</evidence>
<evidence type="ECO:0008006" key="3">
    <source>
        <dbReference type="Google" id="ProtNLM"/>
    </source>
</evidence>
<reference evidence="1 2" key="1">
    <citation type="submission" date="2019-08" db="EMBL/GenBank/DDBJ databases">
        <title>Genone of Arthrobacter echini P9.</title>
        <authorList>
            <person name="Bowman J.P."/>
        </authorList>
    </citation>
    <scope>NUCLEOTIDE SEQUENCE [LARGE SCALE GENOMIC DNA]</scope>
    <source>
        <strain evidence="1 2">P9</strain>
    </source>
</reference>
<comment type="caution">
    <text evidence="1">The sequence shown here is derived from an EMBL/GenBank/DDBJ whole genome shotgun (WGS) entry which is preliminary data.</text>
</comment>
<organism evidence="1 2">
    <name type="scientific">Arthrobacter echini</name>
    <dbReference type="NCBI Taxonomy" id="1529066"/>
    <lineage>
        <taxon>Bacteria</taxon>
        <taxon>Bacillati</taxon>
        <taxon>Actinomycetota</taxon>
        <taxon>Actinomycetes</taxon>
        <taxon>Micrococcales</taxon>
        <taxon>Micrococcaceae</taxon>
        <taxon>Arthrobacter</taxon>
    </lineage>
</organism>
<protein>
    <recommendedName>
        <fullName evidence="3">DNA-binding protein</fullName>
    </recommendedName>
</protein>
<proteinExistence type="predicted"/>
<dbReference type="Proteomes" id="UP000323410">
    <property type="component" value="Unassembled WGS sequence"/>
</dbReference>
<accession>A0A5D0XR31</accession>
<sequence length="93" mass="10217">MPERGRIRARGVIERVTIAPASATPSFTVLARLDQDGRIGAGESIRIIWMGQRRVPGVQAGVALRFEGMLSRVAGTPTVYNPRYEIIGRPEEN</sequence>
<keyword evidence="2" id="KW-1185">Reference proteome</keyword>
<name>A0A5D0XR31_9MICC</name>
<gene>
    <name evidence="1" type="ORF">FQ377_09790</name>
</gene>
<evidence type="ECO:0000313" key="1">
    <source>
        <dbReference type="EMBL" id="TYC98729.1"/>
    </source>
</evidence>
<dbReference type="OrthoDB" id="3268233at2"/>
<dbReference type="EMBL" id="VSLD01000004">
    <property type="protein sequence ID" value="TYC98729.1"/>
    <property type="molecule type" value="Genomic_DNA"/>
</dbReference>